<evidence type="ECO:0000313" key="2">
    <source>
        <dbReference type="EnsemblProtists" id="PYU1_T006328"/>
    </source>
</evidence>
<reference evidence="3" key="2">
    <citation type="submission" date="2010-04" db="EMBL/GenBank/DDBJ databases">
        <authorList>
            <person name="Buell R."/>
            <person name="Hamilton J."/>
            <person name="Hostetler J."/>
        </authorList>
    </citation>
    <scope>NUCLEOTIDE SEQUENCE [LARGE SCALE GENOMIC DNA]</scope>
    <source>
        <strain evidence="3">DAOM:BR144</strain>
    </source>
</reference>
<feature type="region of interest" description="Disordered" evidence="1">
    <location>
        <begin position="46"/>
        <end position="173"/>
    </location>
</feature>
<protein>
    <submittedName>
        <fullName evidence="2">Uncharacterized protein</fullName>
    </submittedName>
</protein>
<feature type="compositionally biased region" description="Acidic residues" evidence="1">
    <location>
        <begin position="331"/>
        <end position="342"/>
    </location>
</feature>
<dbReference type="eggNOG" id="ENOG502S5GC">
    <property type="taxonomic scope" value="Eukaryota"/>
</dbReference>
<evidence type="ECO:0000313" key="3">
    <source>
        <dbReference type="Proteomes" id="UP000019132"/>
    </source>
</evidence>
<sequence length="363" mass="37954">MAEDAAYANDGASPSAAAAAMAAAVAPRGPYRGKCLYKTGKCTNERALKTSGTAHNLCDEHRRRQNEHQRKLDTKNRYARKDKRSSGVGAGGSAQKASTNGAVAVATPSPSGKASVRYAPYEKSPTSNRSGGPHATSDVDSVLKASGGDPAVAPVAAPPQQPQQQPSPIHGLPVHAHTLNSLQHAQQQQSQVVDAAGKVFLPNGAQPPQMGYPYMVQDFDGIVVPLPSYLEGHERIEFRARIYQKVLDFISEECIRRFGGKTVADIQAGGAISSSPATVVSATVPVGGFYGAAAPVSHMTAVATGSGSSTSSVASTPEHAAKKRHGRAKEEEGESAPEEEPETAAAEPPQRPLKKVRDRGVVL</sequence>
<evidence type="ECO:0000256" key="1">
    <source>
        <dbReference type="SAM" id="MobiDB-lite"/>
    </source>
</evidence>
<name>K3WMY6_GLOUD</name>
<dbReference type="InParanoid" id="K3WMY6"/>
<proteinExistence type="predicted"/>
<feature type="region of interest" description="Disordered" evidence="1">
    <location>
        <begin position="303"/>
        <end position="363"/>
    </location>
</feature>
<feature type="compositionally biased region" description="Low complexity" evidence="1">
    <location>
        <begin position="303"/>
        <end position="316"/>
    </location>
</feature>
<dbReference type="EnsemblProtists" id="PYU1_T006328">
    <property type="protein sequence ID" value="PYU1_T006328"/>
    <property type="gene ID" value="PYU1_G006316"/>
</dbReference>
<dbReference type="VEuPathDB" id="FungiDB:PYU1_G006316"/>
<organism evidence="2 3">
    <name type="scientific">Globisporangium ultimum (strain ATCC 200006 / CBS 805.95 / DAOM BR144)</name>
    <name type="common">Pythium ultimum</name>
    <dbReference type="NCBI Taxonomy" id="431595"/>
    <lineage>
        <taxon>Eukaryota</taxon>
        <taxon>Sar</taxon>
        <taxon>Stramenopiles</taxon>
        <taxon>Oomycota</taxon>
        <taxon>Peronosporomycetes</taxon>
        <taxon>Pythiales</taxon>
        <taxon>Pythiaceae</taxon>
        <taxon>Globisporangium</taxon>
    </lineage>
</organism>
<dbReference type="Proteomes" id="UP000019132">
    <property type="component" value="Unassembled WGS sequence"/>
</dbReference>
<feature type="compositionally biased region" description="Basic and acidic residues" evidence="1">
    <location>
        <begin position="57"/>
        <end position="76"/>
    </location>
</feature>
<dbReference type="EMBL" id="GL376604">
    <property type="status" value="NOT_ANNOTATED_CDS"/>
    <property type="molecule type" value="Genomic_DNA"/>
</dbReference>
<keyword evidence="3" id="KW-1185">Reference proteome</keyword>
<reference evidence="2" key="3">
    <citation type="submission" date="2015-02" db="UniProtKB">
        <authorList>
            <consortium name="EnsemblProtists"/>
        </authorList>
    </citation>
    <scope>IDENTIFICATION</scope>
    <source>
        <strain evidence="2">DAOM BR144</strain>
    </source>
</reference>
<accession>K3WMY6</accession>
<reference evidence="3" key="1">
    <citation type="journal article" date="2010" name="Genome Biol.">
        <title>Genome sequence of the necrotrophic plant pathogen Pythium ultimum reveals original pathogenicity mechanisms and effector repertoire.</title>
        <authorList>
            <person name="Levesque C.A."/>
            <person name="Brouwer H."/>
            <person name="Cano L."/>
            <person name="Hamilton J.P."/>
            <person name="Holt C."/>
            <person name="Huitema E."/>
            <person name="Raffaele S."/>
            <person name="Robideau G.P."/>
            <person name="Thines M."/>
            <person name="Win J."/>
            <person name="Zerillo M.M."/>
            <person name="Beakes G.W."/>
            <person name="Boore J.L."/>
            <person name="Busam D."/>
            <person name="Dumas B."/>
            <person name="Ferriera S."/>
            <person name="Fuerstenberg S.I."/>
            <person name="Gachon C.M."/>
            <person name="Gaulin E."/>
            <person name="Govers F."/>
            <person name="Grenville-Briggs L."/>
            <person name="Horner N."/>
            <person name="Hostetler J."/>
            <person name="Jiang R.H."/>
            <person name="Johnson J."/>
            <person name="Krajaejun T."/>
            <person name="Lin H."/>
            <person name="Meijer H.J."/>
            <person name="Moore B."/>
            <person name="Morris P."/>
            <person name="Phuntmart V."/>
            <person name="Puiu D."/>
            <person name="Shetty J."/>
            <person name="Stajich J.E."/>
            <person name="Tripathy S."/>
            <person name="Wawra S."/>
            <person name="van West P."/>
            <person name="Whitty B.R."/>
            <person name="Coutinho P.M."/>
            <person name="Henrissat B."/>
            <person name="Martin F."/>
            <person name="Thomas P.D."/>
            <person name="Tyler B.M."/>
            <person name="De Vries R.P."/>
            <person name="Kamoun S."/>
            <person name="Yandell M."/>
            <person name="Tisserat N."/>
            <person name="Buell C.R."/>
        </authorList>
    </citation>
    <scope>NUCLEOTIDE SEQUENCE</scope>
    <source>
        <strain evidence="3">DAOM:BR144</strain>
    </source>
</reference>
<feature type="region of interest" description="Disordered" evidence="1">
    <location>
        <begin position="1"/>
        <end position="24"/>
    </location>
</feature>
<dbReference type="HOGENOM" id="CLU_065282_0_0_1"/>
<dbReference type="AlphaFoldDB" id="K3WMY6"/>